<dbReference type="InterPro" id="IPR007168">
    <property type="entry name" value="Phageshock_PspC_N"/>
</dbReference>
<evidence type="ECO:0000256" key="1">
    <source>
        <dbReference type="SAM" id="Phobius"/>
    </source>
</evidence>
<keyword evidence="4" id="KW-1185">Reference proteome</keyword>
<evidence type="ECO:0000313" key="4">
    <source>
        <dbReference type="Proteomes" id="UP001157439"/>
    </source>
</evidence>
<keyword evidence="1" id="KW-0472">Membrane</keyword>
<protein>
    <recommendedName>
        <fullName evidence="2">Phage shock protein PspC N-terminal domain-containing protein</fullName>
    </recommendedName>
</protein>
<dbReference type="EMBL" id="BSPO01000001">
    <property type="protein sequence ID" value="GLS82469.1"/>
    <property type="molecule type" value="Genomic_DNA"/>
</dbReference>
<keyword evidence="1" id="KW-0812">Transmembrane</keyword>
<organism evidence="3 4">
    <name type="scientific">Paraferrimonas haliotis</name>
    <dbReference type="NCBI Taxonomy" id="2013866"/>
    <lineage>
        <taxon>Bacteria</taxon>
        <taxon>Pseudomonadati</taxon>
        <taxon>Pseudomonadota</taxon>
        <taxon>Gammaproteobacteria</taxon>
        <taxon>Alteromonadales</taxon>
        <taxon>Ferrimonadaceae</taxon>
        <taxon>Paraferrimonas</taxon>
    </lineage>
</organism>
<gene>
    <name evidence="3" type="ORF">GCM10007894_04460</name>
</gene>
<name>A0AA37TJV6_9GAMM</name>
<evidence type="ECO:0000313" key="3">
    <source>
        <dbReference type="EMBL" id="GLS82469.1"/>
    </source>
</evidence>
<proteinExistence type="predicted"/>
<dbReference type="AlphaFoldDB" id="A0AA37TJV6"/>
<evidence type="ECO:0000259" key="2">
    <source>
        <dbReference type="Pfam" id="PF04024"/>
    </source>
</evidence>
<feature type="transmembrane region" description="Helical" evidence="1">
    <location>
        <begin position="29"/>
        <end position="57"/>
    </location>
</feature>
<sequence>MNSIRRASRDSWLAGVLSGFANQWGWSRFWVRVVFMCAMLVEPVSLTLGYLILAVLMPSENQQSHYRHR</sequence>
<comment type="caution">
    <text evidence="3">The sequence shown here is derived from an EMBL/GenBank/DDBJ whole genome shotgun (WGS) entry which is preliminary data.</text>
</comment>
<dbReference type="Proteomes" id="UP001157439">
    <property type="component" value="Unassembled WGS sequence"/>
</dbReference>
<feature type="domain" description="Phage shock protein PspC N-terminal" evidence="2">
    <location>
        <begin position="4"/>
        <end position="60"/>
    </location>
</feature>
<dbReference type="Pfam" id="PF04024">
    <property type="entry name" value="PspC"/>
    <property type="match status" value="1"/>
</dbReference>
<accession>A0AA37TJV6</accession>
<keyword evidence="1" id="KW-1133">Transmembrane helix</keyword>
<reference evidence="3 4" key="1">
    <citation type="journal article" date="2014" name="Int. J. Syst. Evol. Microbiol.">
        <title>Complete genome sequence of Corynebacterium casei LMG S-19264T (=DSM 44701T), isolated from a smear-ripened cheese.</title>
        <authorList>
            <consortium name="US DOE Joint Genome Institute (JGI-PGF)"/>
            <person name="Walter F."/>
            <person name="Albersmeier A."/>
            <person name="Kalinowski J."/>
            <person name="Ruckert C."/>
        </authorList>
    </citation>
    <scope>NUCLEOTIDE SEQUENCE [LARGE SCALE GENOMIC DNA]</scope>
    <source>
        <strain evidence="3 4">NBRC 112785</strain>
    </source>
</reference>